<dbReference type="SMART" id="SM00382">
    <property type="entry name" value="AAA"/>
    <property type="match status" value="1"/>
</dbReference>
<dbReference type="PANTHER" id="PTHR42794:SF1">
    <property type="entry name" value="HEMIN IMPORT ATP-BINDING PROTEIN HMUV"/>
    <property type="match status" value="1"/>
</dbReference>
<evidence type="ECO:0000256" key="3">
    <source>
        <dbReference type="ARBA" id="ARBA00022840"/>
    </source>
</evidence>
<gene>
    <name evidence="6" type="ORF">H8717_15195</name>
</gene>
<comment type="caution">
    <text evidence="6">The sequence shown here is derived from an EMBL/GenBank/DDBJ whole genome shotgun (WGS) entry which is preliminary data.</text>
</comment>
<evidence type="ECO:0000256" key="4">
    <source>
        <dbReference type="ARBA" id="ARBA00022967"/>
    </source>
</evidence>
<evidence type="ECO:0000259" key="5">
    <source>
        <dbReference type="PROSITE" id="PS50893"/>
    </source>
</evidence>
<dbReference type="SUPFAM" id="SSF52540">
    <property type="entry name" value="P-loop containing nucleoside triphosphate hydrolases"/>
    <property type="match status" value="1"/>
</dbReference>
<evidence type="ECO:0000256" key="2">
    <source>
        <dbReference type="ARBA" id="ARBA00022741"/>
    </source>
</evidence>
<evidence type="ECO:0000256" key="1">
    <source>
        <dbReference type="ARBA" id="ARBA00022448"/>
    </source>
</evidence>
<dbReference type="Pfam" id="PF00005">
    <property type="entry name" value="ABC_tran"/>
    <property type="match status" value="1"/>
</dbReference>
<dbReference type="InterPro" id="IPR027417">
    <property type="entry name" value="P-loop_NTPase"/>
</dbReference>
<dbReference type="RefSeq" id="WP_262401095.1">
    <property type="nucleotide sequence ID" value="NZ_JACRTB010000046.1"/>
</dbReference>
<dbReference type="EMBL" id="JACRTB010000046">
    <property type="protein sequence ID" value="MBC8577739.1"/>
    <property type="molecule type" value="Genomic_DNA"/>
</dbReference>
<name>A0ABR7NN56_9FIRM</name>
<reference evidence="6 7" key="1">
    <citation type="submission" date="2020-08" db="EMBL/GenBank/DDBJ databases">
        <title>Genome public.</title>
        <authorList>
            <person name="Liu C."/>
            <person name="Sun Q."/>
        </authorList>
    </citation>
    <scope>NUCLEOTIDE SEQUENCE [LARGE SCALE GENOMIC DNA]</scope>
    <source>
        <strain evidence="6 7">BX1</strain>
    </source>
</reference>
<dbReference type="CDD" id="cd03214">
    <property type="entry name" value="ABC_Iron-Siderophores_B12_Hemin"/>
    <property type="match status" value="1"/>
</dbReference>
<keyword evidence="2" id="KW-0547">Nucleotide-binding</keyword>
<keyword evidence="7" id="KW-1185">Reference proteome</keyword>
<protein>
    <submittedName>
        <fullName evidence="6">ABC transporter ATP-binding protein</fullName>
    </submittedName>
</protein>
<dbReference type="Proteomes" id="UP000658131">
    <property type="component" value="Unassembled WGS sequence"/>
</dbReference>
<sequence>MDKCIEVSQLRAGYGHKDILRGVNFHVAHGEICAILGNNGSGKSTLLHAICGLHPFRGDCFLNGSKLSALSRRKIAQKIAYLGQHSGITFSLNVLDAVLMGYNPSLGVLQGPTSAQKQHALQTLEQLGMGEYAEADFLSLSEGQRKEVLFARALVRETELMVLDEPDSALDFHNKHQMFRFLKERASQIGQSVLLCSHDVNLALEYADHLLMLKNGKIFYDLAVHTVSQDLLSRALSDIYGPVDILLHNETFLMTERKNL</sequence>
<keyword evidence="4" id="KW-1278">Translocase</keyword>
<feature type="domain" description="ABC transporter" evidence="5">
    <location>
        <begin position="5"/>
        <end position="240"/>
    </location>
</feature>
<evidence type="ECO:0000313" key="6">
    <source>
        <dbReference type="EMBL" id="MBC8577739.1"/>
    </source>
</evidence>
<proteinExistence type="predicted"/>
<keyword evidence="1" id="KW-0813">Transport</keyword>
<accession>A0ABR7NN56</accession>
<dbReference type="Gene3D" id="3.40.50.300">
    <property type="entry name" value="P-loop containing nucleotide triphosphate hydrolases"/>
    <property type="match status" value="1"/>
</dbReference>
<evidence type="ECO:0000313" key="7">
    <source>
        <dbReference type="Proteomes" id="UP000658131"/>
    </source>
</evidence>
<dbReference type="InterPro" id="IPR003593">
    <property type="entry name" value="AAA+_ATPase"/>
</dbReference>
<dbReference type="InterPro" id="IPR003439">
    <property type="entry name" value="ABC_transporter-like_ATP-bd"/>
</dbReference>
<dbReference type="PANTHER" id="PTHR42794">
    <property type="entry name" value="HEMIN IMPORT ATP-BINDING PROTEIN HMUV"/>
    <property type="match status" value="1"/>
</dbReference>
<organism evidence="6 7">
    <name type="scientific">Yanshouia hominis</name>
    <dbReference type="NCBI Taxonomy" id="2763673"/>
    <lineage>
        <taxon>Bacteria</taxon>
        <taxon>Bacillati</taxon>
        <taxon>Bacillota</taxon>
        <taxon>Clostridia</taxon>
        <taxon>Eubacteriales</taxon>
        <taxon>Oscillospiraceae</taxon>
        <taxon>Yanshouia</taxon>
    </lineage>
</organism>
<dbReference type="PROSITE" id="PS50893">
    <property type="entry name" value="ABC_TRANSPORTER_2"/>
    <property type="match status" value="1"/>
</dbReference>
<dbReference type="GO" id="GO:0005524">
    <property type="term" value="F:ATP binding"/>
    <property type="evidence" value="ECO:0007669"/>
    <property type="project" value="UniProtKB-KW"/>
</dbReference>
<keyword evidence="3 6" id="KW-0067">ATP-binding</keyword>